<keyword evidence="3" id="KW-0067">ATP-binding</keyword>
<accession>A0AAW5R3Z6</accession>
<evidence type="ECO:0000313" key="7">
    <source>
        <dbReference type="Proteomes" id="UP001320898"/>
    </source>
</evidence>
<dbReference type="InterPro" id="IPR003439">
    <property type="entry name" value="ABC_transporter-like_ATP-bd"/>
</dbReference>
<dbReference type="InterPro" id="IPR003593">
    <property type="entry name" value="AAA+_ATPase"/>
</dbReference>
<feature type="compositionally biased region" description="Basic and acidic residues" evidence="4">
    <location>
        <begin position="243"/>
        <end position="265"/>
    </location>
</feature>
<evidence type="ECO:0000259" key="5">
    <source>
        <dbReference type="PROSITE" id="PS50893"/>
    </source>
</evidence>
<dbReference type="PANTHER" id="PTHR31862">
    <property type="entry name" value="UPF0261 DOMAIN PROTEIN (AFU_ORTHOLOGUE AFUA_1G10120)"/>
    <property type="match status" value="1"/>
</dbReference>
<dbReference type="CDD" id="cd03224">
    <property type="entry name" value="ABC_TM1139_LivF_branched"/>
    <property type="match status" value="1"/>
</dbReference>
<dbReference type="PROSITE" id="PS50893">
    <property type="entry name" value="ABC_TRANSPORTER_2"/>
    <property type="match status" value="1"/>
</dbReference>
<organism evidence="6 7">
    <name type="scientific">Microbaculum marinisediminis</name>
    <dbReference type="NCBI Taxonomy" id="2931392"/>
    <lineage>
        <taxon>Bacteria</taxon>
        <taxon>Pseudomonadati</taxon>
        <taxon>Pseudomonadota</taxon>
        <taxon>Alphaproteobacteria</taxon>
        <taxon>Hyphomicrobiales</taxon>
        <taxon>Tepidamorphaceae</taxon>
        <taxon>Microbaculum</taxon>
    </lineage>
</organism>
<keyword evidence="2" id="KW-0547">Nucleotide-binding</keyword>
<evidence type="ECO:0000256" key="1">
    <source>
        <dbReference type="ARBA" id="ARBA00005417"/>
    </source>
</evidence>
<dbReference type="PROSITE" id="PS00211">
    <property type="entry name" value="ABC_TRANSPORTER_1"/>
    <property type="match status" value="1"/>
</dbReference>
<dbReference type="NCBIfam" id="NF002673">
    <property type="entry name" value="PRK02399.1-1"/>
    <property type="match status" value="1"/>
</dbReference>
<dbReference type="Pfam" id="PF00005">
    <property type="entry name" value="ABC_tran"/>
    <property type="match status" value="1"/>
</dbReference>
<dbReference type="NCBIfam" id="NF002674">
    <property type="entry name" value="PRK02399.1-2"/>
    <property type="match status" value="1"/>
</dbReference>
<feature type="domain" description="ABC transporter" evidence="5">
    <location>
        <begin position="12"/>
        <end position="240"/>
    </location>
</feature>
<dbReference type="PANTHER" id="PTHR31862:SF1">
    <property type="entry name" value="UPF0261 DOMAIN PROTEIN (AFU_ORTHOLOGUE AFUA_1G10120)"/>
    <property type="match status" value="1"/>
</dbReference>
<dbReference type="GO" id="GO:0005524">
    <property type="term" value="F:ATP binding"/>
    <property type="evidence" value="ECO:0007669"/>
    <property type="project" value="UniProtKB-KW"/>
</dbReference>
<dbReference type="Gene3D" id="3.40.50.12030">
    <property type="entry name" value="Uncharacterised protein family UPF0261, NC domain"/>
    <property type="match status" value="1"/>
</dbReference>
<dbReference type="InterPro" id="IPR051353">
    <property type="entry name" value="Tobamovirus_resist_UPF0261"/>
</dbReference>
<comment type="similarity">
    <text evidence="1">Belongs to the ABC transporter superfamily.</text>
</comment>
<dbReference type="InterPro" id="IPR056778">
    <property type="entry name" value="UPF0261_C"/>
</dbReference>
<dbReference type="InterPro" id="IPR017871">
    <property type="entry name" value="ABC_transporter-like_CS"/>
</dbReference>
<comment type="caution">
    <text evidence="6">The sequence shown here is derived from an EMBL/GenBank/DDBJ whole genome shotgun (WGS) entry which is preliminary data.</text>
</comment>
<dbReference type="RefSeq" id="WP_261617441.1">
    <property type="nucleotide sequence ID" value="NZ_JALIDZ010000009.1"/>
</dbReference>
<evidence type="ECO:0000256" key="3">
    <source>
        <dbReference type="ARBA" id="ARBA00022840"/>
    </source>
</evidence>
<dbReference type="InterPro" id="IPR027417">
    <property type="entry name" value="P-loop_NTPase"/>
</dbReference>
<dbReference type="SMART" id="SM00382">
    <property type="entry name" value="AAA"/>
    <property type="match status" value="1"/>
</dbReference>
<dbReference type="Gene3D" id="3.40.50.300">
    <property type="entry name" value="P-loop containing nucleotide triphosphate hydrolases"/>
    <property type="match status" value="1"/>
</dbReference>
<proteinExistence type="inferred from homology"/>
<dbReference type="CDD" id="cd15488">
    <property type="entry name" value="Tm-1-like"/>
    <property type="match status" value="1"/>
</dbReference>
<evidence type="ECO:0000256" key="4">
    <source>
        <dbReference type="SAM" id="MobiDB-lite"/>
    </source>
</evidence>
<dbReference type="EMBL" id="JALIDZ010000009">
    <property type="protein sequence ID" value="MCT8973859.1"/>
    <property type="molecule type" value="Genomic_DNA"/>
</dbReference>
<gene>
    <name evidence="6" type="ORF">MUB46_18490</name>
</gene>
<dbReference type="Pfam" id="PF06792">
    <property type="entry name" value="UPF0261"/>
    <property type="match status" value="1"/>
</dbReference>
<keyword evidence="7" id="KW-1185">Reference proteome</keyword>
<evidence type="ECO:0000313" key="6">
    <source>
        <dbReference type="EMBL" id="MCT8973859.1"/>
    </source>
</evidence>
<dbReference type="InterPro" id="IPR044122">
    <property type="entry name" value="UPF0261_N"/>
</dbReference>
<dbReference type="Proteomes" id="UP001320898">
    <property type="component" value="Unassembled WGS sequence"/>
</dbReference>
<sequence length="736" mass="79285">MAERDRTGTPVLEIRGLNVYYGASHALQGVDLKLQGGALAVVGRNGMGKTTLCKAIMGLVPIASGAIRFAGHELAGRTPAEIARLGIGYVPQGRRLWRSLTVDEHLRMVSSGHAGAWTVERIYSTFPRLADRRNNGGGQLSGGEQQMLAIARALLLNPQLLVMDEPTEGLAPVIVAQVEELLINLAESGDINVLLIEQNIGVATEVAPEVAIMVNGRINRIIDSGQLSGDRDLQQRLLGVGRHAHDETPDVETPTRRSETERGAAPEHAVQRVYISNPKPPTRWSQPVPVRQIEQAARIVSAGRAPGMDAALPHAELRPLASPGENVVLVAGTLDTKGEELRFIRDVIREHGLPVRMVDLSTSGRHSGAEVPAHQVAAFHPRGASGVFTHDRGESVAGMTLAFERWVARQSGIAGIISAGGSGGTAIVAPAMRALPVGTPKLIVSTVASGDVRRYVGPSDITMMYSVADVQGLNSITRQVLRNAAAAMSGMVLDRREPARRESGGVKPAVGLTMFGVTTQSVRQVADALETDYDCLVFHATGIGGQSMEKLIDGGQIRAVIDITTTEICDMIAGGIFPATEDRFGAIIRTRIPYIGSCGALDMVNFGAPDTVPEKYRHRTFYHHNPQITLMRTTPEENAEMGRWIGNRLNEMEGPVRFFLPEGGVSQLDQPGQPFHDPTADKALFDALEQTVRQTASRQLVRLPHNINDPAFSAELVSTFRSLHGSTRPKPRRASR</sequence>
<dbReference type="SUPFAM" id="SSF52540">
    <property type="entry name" value="P-loop containing nucleoside triphosphate hydrolases"/>
    <property type="match status" value="1"/>
</dbReference>
<evidence type="ECO:0000256" key="2">
    <source>
        <dbReference type="ARBA" id="ARBA00022741"/>
    </source>
</evidence>
<feature type="region of interest" description="Disordered" evidence="4">
    <location>
        <begin position="241"/>
        <end position="268"/>
    </location>
</feature>
<reference evidence="6 7" key="1">
    <citation type="submission" date="2022-04" db="EMBL/GenBank/DDBJ databases">
        <authorList>
            <person name="Ye Y.-Q."/>
            <person name="Du Z.-J."/>
        </authorList>
    </citation>
    <scope>NUCLEOTIDE SEQUENCE [LARGE SCALE GENOMIC DNA]</scope>
    <source>
        <strain evidence="6 7">A6E488</strain>
    </source>
</reference>
<dbReference type="Pfam" id="PF23189">
    <property type="entry name" value="UPF0261_C"/>
    <property type="match status" value="1"/>
</dbReference>
<name>A0AAW5R3Z6_9HYPH</name>
<protein>
    <submittedName>
        <fullName evidence="6">ABC transporter permease</fullName>
    </submittedName>
</protein>
<dbReference type="GO" id="GO:0016887">
    <property type="term" value="F:ATP hydrolysis activity"/>
    <property type="evidence" value="ECO:0007669"/>
    <property type="project" value="InterPro"/>
</dbReference>
<dbReference type="AlphaFoldDB" id="A0AAW5R3Z6"/>
<dbReference type="Gene3D" id="3.40.50.12020">
    <property type="entry name" value="Uncharacterised protein family UPF0261, NN domain"/>
    <property type="match status" value="1"/>
</dbReference>